<keyword evidence="3 5" id="KW-0689">Ribosomal protein</keyword>
<dbReference type="PANTHER" id="PTHR33284:SF1">
    <property type="entry name" value="RIBOSOMAL PROTEIN L25_GLN-TRNA SYNTHETASE, ANTI-CODON-BINDING DOMAIN-CONTAINING PROTEIN"/>
    <property type="match status" value="1"/>
</dbReference>
<dbReference type="RefSeq" id="WP_013119092.1">
    <property type="nucleotide sequence ID" value="NZ_LGTE01000020.1"/>
</dbReference>
<gene>
    <name evidence="5" type="primary">rplY</name>
    <name evidence="5" type="synonym">ctc</name>
    <name evidence="9" type="ORF">Tfer_2520</name>
</gene>
<sequence>MVEVKLRVQPRPNKTRSYKHWLRNHGKIPAVIYGKDLPNKLVEVDVRNLESILRNGAGKNAIINLTVEEAKPHKLTVMIKDLQRDPVKGDLMHVDLQKISLTDKIHTTVPIHLTGEAEGIKKGGILQSGLRELEIECVPANIPDHISVDISGLDIGDSLTVADIAGQDGFTVKNDPATVIVSIVSPRRAEAIEDKAVEPAKTEPANGEAGNGDKKEE</sequence>
<evidence type="ECO:0000256" key="6">
    <source>
        <dbReference type="SAM" id="MobiDB-lite"/>
    </source>
</evidence>
<dbReference type="InterPro" id="IPR020057">
    <property type="entry name" value="Ribosomal_bL25_b-dom"/>
</dbReference>
<dbReference type="Pfam" id="PF14693">
    <property type="entry name" value="Ribosomal_TL5_C"/>
    <property type="match status" value="1"/>
</dbReference>
<dbReference type="GO" id="GO:0003735">
    <property type="term" value="F:structural constituent of ribosome"/>
    <property type="evidence" value="ECO:0007669"/>
    <property type="project" value="InterPro"/>
</dbReference>
<evidence type="ECO:0000256" key="3">
    <source>
        <dbReference type="ARBA" id="ARBA00022980"/>
    </source>
</evidence>
<dbReference type="EMBL" id="LGTE01000020">
    <property type="protein sequence ID" value="KNZ68905.1"/>
    <property type="molecule type" value="Genomic_DNA"/>
</dbReference>
<comment type="subunit">
    <text evidence="5">Part of the 50S ribosomal subunit; part of the 5S rRNA/L5/L18/L25 subcomplex. Contacts the 5S rRNA. Binds to the 5S rRNA independently of L5 and L18.</text>
</comment>
<dbReference type="Proteomes" id="UP000037175">
    <property type="component" value="Unassembled WGS sequence"/>
</dbReference>
<dbReference type="CDD" id="cd00495">
    <property type="entry name" value="Ribosomal_L25_TL5_CTC"/>
    <property type="match status" value="1"/>
</dbReference>
<feature type="compositionally biased region" description="Basic and acidic residues" evidence="6">
    <location>
        <begin position="191"/>
        <end position="201"/>
    </location>
</feature>
<dbReference type="InterPro" id="IPR020056">
    <property type="entry name" value="Rbsml_bL25/Gln-tRNA_synth_N"/>
</dbReference>
<organism evidence="9 10">
    <name type="scientific">Thermincola ferriacetica</name>
    <dbReference type="NCBI Taxonomy" id="281456"/>
    <lineage>
        <taxon>Bacteria</taxon>
        <taxon>Bacillati</taxon>
        <taxon>Bacillota</taxon>
        <taxon>Clostridia</taxon>
        <taxon>Eubacteriales</taxon>
        <taxon>Thermincolaceae</taxon>
        <taxon>Thermincola</taxon>
    </lineage>
</organism>
<dbReference type="GO" id="GO:0008097">
    <property type="term" value="F:5S rRNA binding"/>
    <property type="evidence" value="ECO:0007669"/>
    <property type="project" value="InterPro"/>
</dbReference>
<feature type="region of interest" description="Disordered" evidence="6">
    <location>
        <begin position="191"/>
        <end position="217"/>
    </location>
</feature>
<evidence type="ECO:0000313" key="10">
    <source>
        <dbReference type="Proteomes" id="UP000037175"/>
    </source>
</evidence>
<dbReference type="InterPro" id="IPR037121">
    <property type="entry name" value="Ribosomal_bL25_C"/>
</dbReference>
<evidence type="ECO:0000313" key="9">
    <source>
        <dbReference type="EMBL" id="KNZ68905.1"/>
    </source>
</evidence>
<dbReference type="InterPro" id="IPR001021">
    <property type="entry name" value="Ribosomal_bL25_long"/>
</dbReference>
<reference evidence="10" key="1">
    <citation type="submission" date="2015-07" db="EMBL/GenBank/DDBJ databases">
        <title>Complete Genome of Thermincola ferriacetica strain Z-0001T.</title>
        <authorList>
            <person name="Lusk B."/>
            <person name="Badalamenti J.P."/>
            <person name="Parameswaran P."/>
            <person name="Bond D.R."/>
            <person name="Torres C.I."/>
        </authorList>
    </citation>
    <scope>NUCLEOTIDE SEQUENCE [LARGE SCALE GENOMIC DNA]</scope>
    <source>
        <strain evidence="10">Z-0001</strain>
    </source>
</reference>
<evidence type="ECO:0000259" key="7">
    <source>
        <dbReference type="Pfam" id="PF01386"/>
    </source>
</evidence>
<evidence type="ECO:0000259" key="8">
    <source>
        <dbReference type="Pfam" id="PF14693"/>
    </source>
</evidence>
<dbReference type="PANTHER" id="PTHR33284">
    <property type="entry name" value="RIBOSOMAL PROTEIN L25/GLN-TRNA SYNTHETASE, ANTI-CODON-BINDING DOMAIN-CONTAINING PROTEIN"/>
    <property type="match status" value="1"/>
</dbReference>
<keyword evidence="4 5" id="KW-0687">Ribonucleoprotein</keyword>
<dbReference type="InterPro" id="IPR011035">
    <property type="entry name" value="Ribosomal_bL25/Gln-tRNA_synth"/>
</dbReference>
<dbReference type="GO" id="GO:0006412">
    <property type="term" value="P:translation"/>
    <property type="evidence" value="ECO:0007669"/>
    <property type="project" value="UniProtKB-UniRule"/>
</dbReference>
<dbReference type="InterPro" id="IPR029751">
    <property type="entry name" value="Ribosomal_L25_dom"/>
</dbReference>
<dbReference type="NCBIfam" id="TIGR00731">
    <property type="entry name" value="bL25_bact_ctc"/>
    <property type="match status" value="1"/>
</dbReference>
<protein>
    <recommendedName>
        <fullName evidence="5">Large ribosomal subunit protein bL25</fullName>
    </recommendedName>
    <alternativeName>
        <fullName evidence="5">General stress protein CTC</fullName>
    </alternativeName>
</protein>
<dbReference type="NCBIfam" id="NF004133">
    <property type="entry name" value="PRK05618.2-4"/>
    <property type="match status" value="1"/>
</dbReference>
<dbReference type="SUPFAM" id="SSF50715">
    <property type="entry name" value="Ribosomal protein L25-like"/>
    <property type="match status" value="1"/>
</dbReference>
<evidence type="ECO:0000256" key="1">
    <source>
        <dbReference type="ARBA" id="ARBA00022730"/>
    </source>
</evidence>
<comment type="caution">
    <text evidence="9">The sequence shown here is derived from an EMBL/GenBank/DDBJ whole genome shotgun (WGS) entry which is preliminary data.</text>
</comment>
<evidence type="ECO:0000256" key="2">
    <source>
        <dbReference type="ARBA" id="ARBA00022884"/>
    </source>
</evidence>
<proteinExistence type="inferred from homology"/>
<dbReference type="AlphaFoldDB" id="A0A0L6W073"/>
<dbReference type="PATRIC" id="fig|281456.6.peg.2671"/>
<dbReference type="InterPro" id="IPR020930">
    <property type="entry name" value="Ribosomal_uL5_bac-type"/>
</dbReference>
<dbReference type="Gene3D" id="2.170.120.20">
    <property type="entry name" value="Ribosomal protein L25, beta domain"/>
    <property type="match status" value="1"/>
</dbReference>
<keyword evidence="1 5" id="KW-0699">rRNA-binding</keyword>
<dbReference type="HAMAP" id="MF_01334">
    <property type="entry name" value="Ribosomal_bL25_CTC"/>
    <property type="match status" value="1"/>
</dbReference>
<name>A0A0L6W073_9FIRM</name>
<evidence type="ECO:0000256" key="5">
    <source>
        <dbReference type="HAMAP-Rule" id="MF_01334"/>
    </source>
</evidence>
<dbReference type="Pfam" id="PF01386">
    <property type="entry name" value="Ribosomal_L25p"/>
    <property type="match status" value="1"/>
</dbReference>
<dbReference type="GO" id="GO:0022625">
    <property type="term" value="C:cytosolic large ribosomal subunit"/>
    <property type="evidence" value="ECO:0007669"/>
    <property type="project" value="TreeGrafter"/>
</dbReference>
<feature type="domain" description="Large ribosomal subunit protein bL25 beta" evidence="8">
    <location>
        <begin position="104"/>
        <end position="187"/>
    </location>
</feature>
<keyword evidence="2 5" id="KW-0694">RNA-binding</keyword>
<accession>A0A0L6W073</accession>
<comment type="similarity">
    <text evidence="5">Belongs to the bacterial ribosomal protein bL25 family. CTC subfamily.</text>
</comment>
<dbReference type="Gene3D" id="2.40.240.10">
    <property type="entry name" value="Ribosomal Protein L25, Chain P"/>
    <property type="match status" value="1"/>
</dbReference>
<comment type="function">
    <text evidence="5">This is one of the proteins that binds to the 5S RNA in the ribosome where it forms part of the central protuberance.</text>
</comment>
<keyword evidence="10" id="KW-1185">Reference proteome</keyword>
<evidence type="ECO:0000256" key="4">
    <source>
        <dbReference type="ARBA" id="ARBA00023274"/>
    </source>
</evidence>
<feature type="domain" description="Large ribosomal subunit protein bL25 L25" evidence="7">
    <location>
        <begin position="6"/>
        <end position="96"/>
    </location>
</feature>